<sequence>MGRLAKLQRLGMVRAVSGCTPEALTVSESRTAQRHFRILSESSDLSTATSRHGCRAGPGPNLQDYSLSSSIIDGNTRFKLPTLSFLSPLFGD</sequence>
<dbReference type="AlphaFoldDB" id="A0A8X7PGG0"/>
<reference evidence="1 2" key="1">
    <citation type="submission" date="2020-02" db="EMBL/GenBank/DDBJ databases">
        <authorList>
            <person name="Ma Q."/>
            <person name="Huang Y."/>
            <person name="Song X."/>
            <person name="Pei D."/>
        </authorList>
    </citation>
    <scope>NUCLEOTIDE SEQUENCE [LARGE SCALE GENOMIC DNA]</scope>
    <source>
        <strain evidence="1">Sxm20200214</strain>
        <tissue evidence="1">Leaf</tissue>
    </source>
</reference>
<gene>
    <name evidence="1" type="ORF">Bca52824_082125</name>
</gene>
<dbReference type="Proteomes" id="UP000886595">
    <property type="component" value="Unassembled WGS sequence"/>
</dbReference>
<accession>A0A8X7PGG0</accession>
<name>A0A8X7PGG0_BRACI</name>
<keyword evidence="2" id="KW-1185">Reference proteome</keyword>
<evidence type="ECO:0000313" key="1">
    <source>
        <dbReference type="EMBL" id="KAG2251989.1"/>
    </source>
</evidence>
<dbReference type="OrthoDB" id="10272975at2759"/>
<comment type="caution">
    <text evidence="1">The sequence shown here is derived from an EMBL/GenBank/DDBJ whole genome shotgun (WGS) entry which is preliminary data.</text>
</comment>
<protein>
    <submittedName>
        <fullName evidence="1">Uncharacterized protein</fullName>
    </submittedName>
</protein>
<evidence type="ECO:0000313" key="2">
    <source>
        <dbReference type="Proteomes" id="UP000886595"/>
    </source>
</evidence>
<organism evidence="1 2">
    <name type="scientific">Brassica carinata</name>
    <name type="common">Ethiopian mustard</name>
    <name type="synonym">Abyssinian cabbage</name>
    <dbReference type="NCBI Taxonomy" id="52824"/>
    <lineage>
        <taxon>Eukaryota</taxon>
        <taxon>Viridiplantae</taxon>
        <taxon>Streptophyta</taxon>
        <taxon>Embryophyta</taxon>
        <taxon>Tracheophyta</taxon>
        <taxon>Spermatophyta</taxon>
        <taxon>Magnoliopsida</taxon>
        <taxon>eudicotyledons</taxon>
        <taxon>Gunneridae</taxon>
        <taxon>Pentapetalae</taxon>
        <taxon>rosids</taxon>
        <taxon>malvids</taxon>
        <taxon>Brassicales</taxon>
        <taxon>Brassicaceae</taxon>
        <taxon>Brassiceae</taxon>
        <taxon>Brassica</taxon>
    </lineage>
</organism>
<dbReference type="EMBL" id="JAAMPC010000016">
    <property type="protein sequence ID" value="KAG2251989.1"/>
    <property type="molecule type" value="Genomic_DNA"/>
</dbReference>
<proteinExistence type="predicted"/>